<dbReference type="GeneID" id="14551857"/>
<dbReference type="PaxDb" id="1435377-SUSAZ_06475"/>
<protein>
    <submittedName>
        <fullName evidence="1">Uncharacterized protein</fullName>
    </submittedName>
</protein>
<dbReference type="OMA" id="GMICSNG"/>
<dbReference type="Proteomes" id="UP000060043">
    <property type="component" value="Chromosome"/>
</dbReference>
<evidence type="ECO:0000313" key="4">
    <source>
        <dbReference type="Proteomes" id="UP000065473"/>
    </source>
</evidence>
<evidence type="ECO:0000313" key="3">
    <source>
        <dbReference type="Proteomes" id="UP000060043"/>
    </source>
</evidence>
<dbReference type="AlphaFoldDB" id="A0A0U3GZC3"/>
<dbReference type="Proteomes" id="UP000065473">
    <property type="component" value="Chromosome"/>
</dbReference>
<proteinExistence type="predicted"/>
<evidence type="ECO:0000313" key="2">
    <source>
        <dbReference type="EMBL" id="ALU31176.1"/>
    </source>
</evidence>
<dbReference type="EMBL" id="CP013694">
    <property type="protein sequence ID" value="ALU30454.1"/>
    <property type="molecule type" value="Genomic_DNA"/>
</dbReference>
<gene>
    <name evidence="1" type="ORF">ATY89_11230</name>
    <name evidence="2" type="ORF">ATZ20_02785</name>
</gene>
<sequence>MIIKFFKRDNDDRTVSVSDDYGEWLIIRRDKQMITVKKIIDKTLKKLKIKNGNIGFIEASKDENFKDLVSFKAMISFQEQIKDVDFFKTFKEIAADRLTLGEMRVSKLRLCSTTFLFLNLSTIIRETDNEENNVKLLFPPKGVYSAEIPYALVDLFSKIIERNAISSCNPSSVTVNGETFESVFLCKGVKGRLDEIKDAFTYFSYEEPIINLKNSGNRIELNVTIKKFKSKYLIPLLWNNIVISHITC</sequence>
<dbReference type="OrthoDB" id="42110at2157"/>
<accession>A0A0U3GZC3</accession>
<organism evidence="1 4">
    <name type="scientific">Sulfolobus acidocaldarius</name>
    <dbReference type="NCBI Taxonomy" id="2285"/>
    <lineage>
        <taxon>Archaea</taxon>
        <taxon>Thermoproteota</taxon>
        <taxon>Thermoprotei</taxon>
        <taxon>Sulfolobales</taxon>
        <taxon>Sulfolobaceae</taxon>
        <taxon>Sulfolobus</taxon>
    </lineage>
</organism>
<evidence type="ECO:0000313" key="1">
    <source>
        <dbReference type="EMBL" id="ALU30454.1"/>
    </source>
</evidence>
<reference evidence="3 4" key="1">
    <citation type="submission" date="2015-12" db="EMBL/GenBank/DDBJ databases">
        <title>A stable core within a dynamic pangenome in Sulfolobus acidocaldarius.</title>
        <authorList>
            <person name="Anderson R."/>
            <person name="Kouris A."/>
            <person name="Seward C."/>
            <person name="Campbell K."/>
            <person name="Whitaker R."/>
        </authorList>
    </citation>
    <scope>NUCLEOTIDE SEQUENCE [LARGE SCALE GENOMIC DNA]</scope>
    <source>
        <strain evidence="1 4">GG12-C01-09</strain>
        <strain evidence="2 3">NG05B_CO5_07</strain>
    </source>
</reference>
<dbReference type="STRING" id="1435377.SUSAZ_06475"/>
<dbReference type="RefSeq" id="WP_011278191.1">
    <property type="nucleotide sequence ID" value="NZ_BHWZ01000003.1"/>
</dbReference>
<dbReference type="EMBL" id="CP013695">
    <property type="protein sequence ID" value="ALU31176.1"/>
    <property type="molecule type" value="Genomic_DNA"/>
</dbReference>
<name>A0A0U3GZC3_9CREN</name>